<dbReference type="Gene3D" id="2.60.40.1880">
    <property type="entry name" value="Invasion associated locus B (IalB) protein"/>
    <property type="match status" value="1"/>
</dbReference>
<sequence length="194" mass="21018">MRCRCRKYLLLPALLPGISGGLSAGPVPALADSPATYTIHPPALSVPAGPAGSVRRSVMQFEKWTLLCDENRRQGHAVCNATQSVHNKDGVVVFSWSLAASNDGRPFMLLRALPQADKTTALNIMIKTVRKPLAIAWQTCDDKACLAQIPLGADLLAQIDKGHSVYISYKLQRGQKIIFEAPFKGLKEAVASIR</sequence>
<feature type="chain" id="PRO_5013228180" evidence="1">
    <location>
        <begin position="25"/>
        <end position="194"/>
    </location>
</feature>
<dbReference type="EMBL" id="CP017315">
    <property type="protein sequence ID" value="AQS40857.1"/>
    <property type="molecule type" value="Genomic_DNA"/>
</dbReference>
<keyword evidence="3" id="KW-1185">Reference proteome</keyword>
<dbReference type="Pfam" id="PF06776">
    <property type="entry name" value="IalB"/>
    <property type="match status" value="1"/>
</dbReference>
<protein>
    <submittedName>
        <fullName evidence="2">Invasion associated locus B family protein</fullName>
    </submittedName>
</protein>
<dbReference type="Proteomes" id="UP000188912">
    <property type="component" value="Chromosome"/>
</dbReference>
<name>A0A1U9JSL5_9HYPH</name>
<feature type="signal peptide" evidence="1">
    <location>
        <begin position="1"/>
        <end position="24"/>
    </location>
</feature>
<accession>A0A1U9JSL5</accession>
<dbReference type="InterPro" id="IPR038696">
    <property type="entry name" value="IalB_sf"/>
</dbReference>
<dbReference type="AlphaFoldDB" id="A0A1U9JSL5"/>
<dbReference type="KEGG" id="thd:BHV28_01320"/>
<dbReference type="InterPro" id="IPR010642">
    <property type="entry name" value="Invasion_prot_B"/>
</dbReference>
<evidence type="ECO:0000313" key="2">
    <source>
        <dbReference type="EMBL" id="AQS40857.1"/>
    </source>
</evidence>
<reference evidence="2 3" key="1">
    <citation type="journal article" date="2010" name="Science">
        <title>Genomic comparison of the ants Camponotus floridanus and Harpegnathos saltator.</title>
        <authorList>
            <person name="Bonasio R."/>
            <person name="Zhang G."/>
            <person name="Ye C."/>
            <person name="Mutti N.S."/>
            <person name="Fang X."/>
            <person name="Qin N."/>
            <person name="Donahue G."/>
            <person name="Yang P."/>
            <person name="Li Q."/>
            <person name="Li C."/>
            <person name="Zhang P."/>
            <person name="Huang Z."/>
            <person name="Berger S.L."/>
            <person name="Reinberg D."/>
            <person name="Wang J."/>
            <person name="Liebig J."/>
        </authorList>
    </citation>
    <scope>NUCLEOTIDE SEQUENCE [LARGE SCALE GENOMIC DNA]</scope>
    <source>
        <strain evidence="2 3">Hsal</strain>
    </source>
</reference>
<organism evidence="2 3">
    <name type="scientific">Candidatus Tokpelaia hoelldobleri</name>
    <dbReference type="NCBI Taxonomy" id="1902579"/>
    <lineage>
        <taxon>Bacteria</taxon>
        <taxon>Pseudomonadati</taxon>
        <taxon>Pseudomonadota</taxon>
        <taxon>Alphaproteobacteria</taxon>
        <taxon>Hyphomicrobiales</taxon>
        <taxon>Candidatus Tokpelaia</taxon>
    </lineage>
</organism>
<evidence type="ECO:0000313" key="3">
    <source>
        <dbReference type="Proteomes" id="UP000188912"/>
    </source>
</evidence>
<keyword evidence="1" id="KW-0732">Signal</keyword>
<reference evidence="2 3" key="2">
    <citation type="journal article" date="2016" name="Sci. Rep.">
        <title>The genome of Rhizobiales bacteria in predatory ants reveals urease gene functions but no genes for nitrogen fixation.</title>
        <authorList>
            <person name="Neuvonen M.M."/>
            <person name="Tamarit D."/>
            <person name="Naslund K."/>
            <person name="Liebig J."/>
            <person name="Feldhaar H."/>
            <person name="Moran N.A."/>
            <person name="Guy L."/>
            <person name="Andersson S.G."/>
        </authorList>
    </citation>
    <scope>NUCLEOTIDE SEQUENCE [LARGE SCALE GENOMIC DNA]</scope>
    <source>
        <strain evidence="2 3">Hsal</strain>
    </source>
</reference>
<evidence type="ECO:0000256" key="1">
    <source>
        <dbReference type="SAM" id="SignalP"/>
    </source>
</evidence>
<proteinExistence type="predicted"/>
<gene>
    <name evidence="2" type="primary">ialB</name>
    <name evidence="2" type="ORF">BHV28_01320</name>
</gene>